<organism evidence="2 3">
    <name type="scientific">Microbacterium immunditiarum</name>
    <dbReference type="NCBI Taxonomy" id="337480"/>
    <lineage>
        <taxon>Bacteria</taxon>
        <taxon>Bacillati</taxon>
        <taxon>Actinomycetota</taxon>
        <taxon>Actinomycetes</taxon>
        <taxon>Micrococcales</taxon>
        <taxon>Microbacteriaceae</taxon>
        <taxon>Microbacterium</taxon>
    </lineage>
</organism>
<dbReference type="Proteomes" id="UP000576969">
    <property type="component" value="Unassembled WGS sequence"/>
</dbReference>
<dbReference type="PROSITE" id="PS51257">
    <property type="entry name" value="PROKAR_LIPOPROTEIN"/>
    <property type="match status" value="1"/>
</dbReference>
<name>A0A7Y9GL07_9MICO</name>
<dbReference type="AlphaFoldDB" id="A0A7Y9GL07"/>
<gene>
    <name evidence="2" type="ORF">BJ991_000449</name>
</gene>
<evidence type="ECO:0000313" key="2">
    <source>
        <dbReference type="EMBL" id="NYE18421.1"/>
    </source>
</evidence>
<proteinExistence type="predicted"/>
<evidence type="ECO:0000256" key="1">
    <source>
        <dbReference type="SAM" id="SignalP"/>
    </source>
</evidence>
<sequence>MPKRLAVRVRFSAAAVAGLAALALSGCAVIDELAYHQRSSSYEDLAAAPDSSPAHAAWVPDDAHSIRITESTQPDAANAVVLVTSSSPLDPELCAEVDRQSAPSYAVDGAPDVYRADTVFACGEWSVVSSEDGWFGWTPNHPEERAQSVG</sequence>
<feature type="signal peptide" evidence="1">
    <location>
        <begin position="1"/>
        <end position="28"/>
    </location>
</feature>
<dbReference type="EMBL" id="JACCBV010000001">
    <property type="protein sequence ID" value="NYE18421.1"/>
    <property type="molecule type" value="Genomic_DNA"/>
</dbReference>
<evidence type="ECO:0008006" key="4">
    <source>
        <dbReference type="Google" id="ProtNLM"/>
    </source>
</evidence>
<keyword evidence="1" id="KW-0732">Signal</keyword>
<accession>A0A7Y9GL07</accession>
<feature type="chain" id="PRO_5039364843" description="Lipoprotein" evidence="1">
    <location>
        <begin position="29"/>
        <end position="150"/>
    </location>
</feature>
<evidence type="ECO:0000313" key="3">
    <source>
        <dbReference type="Proteomes" id="UP000576969"/>
    </source>
</evidence>
<keyword evidence="3" id="KW-1185">Reference proteome</keyword>
<comment type="caution">
    <text evidence="2">The sequence shown here is derived from an EMBL/GenBank/DDBJ whole genome shotgun (WGS) entry which is preliminary data.</text>
</comment>
<reference evidence="2 3" key="1">
    <citation type="submission" date="2020-07" db="EMBL/GenBank/DDBJ databases">
        <title>Sequencing the genomes of 1000 actinobacteria strains.</title>
        <authorList>
            <person name="Klenk H.-P."/>
        </authorList>
    </citation>
    <scope>NUCLEOTIDE SEQUENCE [LARGE SCALE GENOMIC DNA]</scope>
    <source>
        <strain evidence="2 3">DSM 24662</strain>
    </source>
</reference>
<dbReference type="RefSeq" id="WP_179487071.1">
    <property type="nucleotide sequence ID" value="NZ_JACCBV010000001.1"/>
</dbReference>
<protein>
    <recommendedName>
        <fullName evidence="4">Lipoprotein</fullName>
    </recommendedName>
</protein>